<feature type="compositionally biased region" description="Basic and acidic residues" evidence="1">
    <location>
        <begin position="71"/>
        <end position="88"/>
    </location>
</feature>
<feature type="compositionally biased region" description="Low complexity" evidence="1">
    <location>
        <begin position="101"/>
        <end position="125"/>
    </location>
</feature>
<evidence type="ECO:0000313" key="2">
    <source>
        <dbReference type="Proteomes" id="UP000189704"/>
    </source>
</evidence>
<dbReference type="RefSeq" id="XP_021569826.1">
    <property type="nucleotide sequence ID" value="XM_021714151.1"/>
</dbReference>
<accession>A0A3Q0E2U9</accession>
<protein>
    <submittedName>
        <fullName evidence="3">Uncharacterized protein LOC110595931</fullName>
    </submittedName>
</protein>
<feature type="compositionally biased region" description="Low complexity" evidence="1">
    <location>
        <begin position="50"/>
        <end position="70"/>
    </location>
</feature>
<reference evidence="3" key="1">
    <citation type="submission" date="2025-08" db="UniProtKB">
        <authorList>
            <consortium name="RefSeq"/>
        </authorList>
    </citation>
    <scope>IDENTIFICATION</scope>
</reference>
<dbReference type="GeneID" id="110595931"/>
<dbReference type="Proteomes" id="UP000189704">
    <property type="component" value="Unplaced"/>
</dbReference>
<feature type="region of interest" description="Disordered" evidence="1">
    <location>
        <begin position="1"/>
        <end position="125"/>
    </location>
</feature>
<evidence type="ECO:0000256" key="1">
    <source>
        <dbReference type="SAM" id="MobiDB-lite"/>
    </source>
</evidence>
<gene>
    <name evidence="3" type="primary">LOC110595931</name>
</gene>
<sequence>MGSVRIGAPGEEQYASPAANIATSHESAPRFAAAEPTHLPAPPRRGAELTLSATPSSAAAASSRVNSSTSIRREKLKGLGPEPPREARTSPGRRNGEAPPSRSTSGTGNASGASKTGTSLPSSVSFLPSPLSFPRSFPLLYPLPQTRDLRLLPHHVTHGHPTGTRSRAPAFRPFSSPRLFRGARMRAGAGSWAAGPAAASCPPAESWDWAWEAGFALVPPPDGSAPTRC</sequence>
<name>A0A3Q0E2U9_CARSF</name>
<proteinExistence type="predicted"/>
<keyword evidence="2" id="KW-1185">Reference proteome</keyword>
<evidence type="ECO:0000313" key="3">
    <source>
        <dbReference type="RefSeq" id="XP_021569826.1"/>
    </source>
</evidence>
<dbReference type="KEGG" id="csyr:110595931"/>
<dbReference type="AlphaFoldDB" id="A0A3Q0E2U9"/>
<organism evidence="2 3">
    <name type="scientific">Carlito syrichta</name>
    <name type="common">Philippine tarsier</name>
    <name type="synonym">Tarsius syrichta</name>
    <dbReference type="NCBI Taxonomy" id="1868482"/>
    <lineage>
        <taxon>Eukaryota</taxon>
        <taxon>Metazoa</taxon>
        <taxon>Chordata</taxon>
        <taxon>Craniata</taxon>
        <taxon>Vertebrata</taxon>
        <taxon>Euteleostomi</taxon>
        <taxon>Mammalia</taxon>
        <taxon>Eutheria</taxon>
        <taxon>Euarchontoglires</taxon>
        <taxon>Primates</taxon>
        <taxon>Haplorrhini</taxon>
        <taxon>Tarsiiformes</taxon>
        <taxon>Tarsiidae</taxon>
        <taxon>Carlito</taxon>
    </lineage>
</organism>